<dbReference type="Proteomes" id="UP000003597">
    <property type="component" value="Unassembled WGS sequence"/>
</dbReference>
<gene>
    <name evidence="1" type="ORF">HMPREF0557_00610</name>
</gene>
<sequence length="43" mass="5082">MVSLQEEGEEYTPRQGLYANLVVGRRNFVTSLVYQYFLSSLHW</sequence>
<accession>A0AB72ZAZ4</accession>
<organism evidence="1 2">
    <name type="scientific">Listeria innocua ATCC 33091</name>
    <dbReference type="NCBI Taxonomy" id="1002366"/>
    <lineage>
        <taxon>Bacteria</taxon>
        <taxon>Bacillati</taxon>
        <taxon>Bacillota</taxon>
        <taxon>Bacilli</taxon>
        <taxon>Bacillales</taxon>
        <taxon>Listeriaceae</taxon>
        <taxon>Listeria</taxon>
    </lineage>
</organism>
<name>A0AB72ZAZ4_LISIO</name>
<keyword evidence="2" id="KW-1185">Reference proteome</keyword>
<evidence type="ECO:0000313" key="2">
    <source>
        <dbReference type="Proteomes" id="UP000003597"/>
    </source>
</evidence>
<dbReference type="AlphaFoldDB" id="A0AB72ZAZ4"/>
<proteinExistence type="predicted"/>
<dbReference type="EMBL" id="AGCN01000014">
    <property type="protein sequence ID" value="EHN62056.1"/>
    <property type="molecule type" value="Genomic_DNA"/>
</dbReference>
<evidence type="ECO:0000313" key="1">
    <source>
        <dbReference type="EMBL" id="EHN62056.1"/>
    </source>
</evidence>
<comment type="caution">
    <text evidence="1">The sequence shown here is derived from an EMBL/GenBank/DDBJ whole genome shotgun (WGS) entry which is preliminary data.</text>
</comment>
<reference evidence="1 2" key="1">
    <citation type="submission" date="2011-08" db="EMBL/GenBank/DDBJ databases">
        <authorList>
            <person name="Weinstock G."/>
            <person name="Sodergren E."/>
            <person name="Clifton S."/>
            <person name="Fulton L."/>
            <person name="Fulton B."/>
            <person name="Courtney L."/>
            <person name="Fronick C."/>
            <person name="Harrison M."/>
            <person name="Strong C."/>
            <person name="Farmer C."/>
            <person name="Delahaunty K."/>
            <person name="Markovic C."/>
            <person name="Hall O."/>
            <person name="Minx P."/>
            <person name="Tomlinson C."/>
            <person name="Mitreva M."/>
            <person name="Hou S."/>
            <person name="Chen J."/>
            <person name="Wollam A."/>
            <person name="Pepin K.H."/>
            <person name="Johnson M."/>
            <person name="Bhonagiri V."/>
            <person name="Zhang X."/>
            <person name="Suruliraj S."/>
            <person name="Warren W."/>
            <person name="Chinwalla A."/>
            <person name="Mardis E.R."/>
            <person name="Wilson R.K."/>
        </authorList>
    </citation>
    <scope>NUCLEOTIDE SEQUENCE [LARGE SCALE GENOMIC DNA]</scope>
    <source>
        <strain evidence="1 2">ATCC 33091</strain>
    </source>
</reference>
<protein>
    <submittedName>
        <fullName evidence="1">Uncharacterized protein</fullName>
    </submittedName>
</protein>